<feature type="compositionally biased region" description="Polar residues" evidence="1">
    <location>
        <begin position="38"/>
        <end position="53"/>
    </location>
</feature>
<proteinExistence type="predicted"/>
<accession>A0A1F7I9P1</accession>
<feature type="transmembrane region" description="Helical" evidence="2">
    <location>
        <begin position="15"/>
        <end position="35"/>
    </location>
</feature>
<organism evidence="3 4">
    <name type="scientific">Candidatus Roizmanbacteria bacterium RIFCSPLOWO2_01_FULL_35_13</name>
    <dbReference type="NCBI Taxonomy" id="1802055"/>
    <lineage>
        <taxon>Bacteria</taxon>
        <taxon>Candidatus Roizmaniibacteriota</taxon>
    </lineage>
</organism>
<dbReference type="STRING" id="1802055.A3A74_01960"/>
<gene>
    <name evidence="3" type="ORF">A3A74_01960</name>
</gene>
<evidence type="ECO:0000256" key="2">
    <source>
        <dbReference type="SAM" id="Phobius"/>
    </source>
</evidence>
<evidence type="ECO:0000313" key="3">
    <source>
        <dbReference type="EMBL" id="OGK40032.1"/>
    </source>
</evidence>
<keyword evidence="2" id="KW-0472">Membrane</keyword>
<evidence type="ECO:0000313" key="4">
    <source>
        <dbReference type="Proteomes" id="UP000179270"/>
    </source>
</evidence>
<keyword evidence="2" id="KW-1133">Transmembrane helix</keyword>
<feature type="compositionally biased region" description="Polar residues" evidence="1">
    <location>
        <begin position="61"/>
        <end position="72"/>
    </location>
</feature>
<dbReference type="AlphaFoldDB" id="A0A1F7I9P1"/>
<reference evidence="3 4" key="1">
    <citation type="journal article" date="2016" name="Nat. Commun.">
        <title>Thousands of microbial genomes shed light on interconnected biogeochemical processes in an aquifer system.</title>
        <authorList>
            <person name="Anantharaman K."/>
            <person name="Brown C.T."/>
            <person name="Hug L.A."/>
            <person name="Sharon I."/>
            <person name="Castelle C.J."/>
            <person name="Probst A.J."/>
            <person name="Thomas B.C."/>
            <person name="Singh A."/>
            <person name="Wilkins M.J."/>
            <person name="Karaoz U."/>
            <person name="Brodie E.L."/>
            <person name="Williams K.H."/>
            <person name="Hubbard S.S."/>
            <person name="Banfield J.F."/>
        </authorList>
    </citation>
    <scope>NUCLEOTIDE SEQUENCE [LARGE SCALE GENOMIC DNA]</scope>
</reference>
<keyword evidence="2" id="KW-0812">Transmembrane</keyword>
<dbReference type="Proteomes" id="UP000179270">
    <property type="component" value="Unassembled WGS sequence"/>
</dbReference>
<dbReference type="EMBL" id="MGAF01000038">
    <property type="protein sequence ID" value="OGK40032.1"/>
    <property type="molecule type" value="Genomic_DNA"/>
</dbReference>
<sequence length="163" mass="18582">MDTNNLPDMFKGKRLMIIGGGLVVLLIVLIVFSAGSRTKSSNQTFPQPTQSVPPAQEPDMFNNNQDANSPEVQQAIAEQMQADQEYNSWQQSNSDAYSWIRKLPLTADNYFVYFDLTKKVFIGRLYPKSGDDLEKIKSDVLNKLKTEKEIPVENFTFQWQVNP</sequence>
<name>A0A1F7I9P1_9BACT</name>
<comment type="caution">
    <text evidence="3">The sequence shown here is derived from an EMBL/GenBank/DDBJ whole genome shotgun (WGS) entry which is preliminary data.</text>
</comment>
<feature type="region of interest" description="Disordered" evidence="1">
    <location>
        <begin position="38"/>
        <end position="72"/>
    </location>
</feature>
<evidence type="ECO:0000256" key="1">
    <source>
        <dbReference type="SAM" id="MobiDB-lite"/>
    </source>
</evidence>
<protein>
    <submittedName>
        <fullName evidence="3">Uncharacterized protein</fullName>
    </submittedName>
</protein>